<protein>
    <submittedName>
        <fullName evidence="3">Alpha/beta hydrolase</fullName>
    </submittedName>
</protein>
<evidence type="ECO:0000313" key="3">
    <source>
        <dbReference type="EMBL" id="GAA4692508.1"/>
    </source>
</evidence>
<dbReference type="Gene3D" id="3.40.50.1820">
    <property type="entry name" value="alpha/beta hydrolase"/>
    <property type="match status" value="1"/>
</dbReference>
<dbReference type="EMBL" id="BAABKM010000001">
    <property type="protein sequence ID" value="GAA4692508.1"/>
    <property type="molecule type" value="Genomic_DNA"/>
</dbReference>
<evidence type="ECO:0000259" key="2">
    <source>
        <dbReference type="Pfam" id="PF12697"/>
    </source>
</evidence>
<gene>
    <name evidence="3" type="ORF">GCM10023349_04400</name>
</gene>
<feature type="domain" description="AB hydrolase-1" evidence="2">
    <location>
        <begin position="59"/>
        <end position="282"/>
    </location>
</feature>
<evidence type="ECO:0000313" key="4">
    <source>
        <dbReference type="Proteomes" id="UP001499974"/>
    </source>
</evidence>
<organism evidence="3 4">
    <name type="scientific">Nocardioides conyzicola</name>
    <dbReference type="NCBI Taxonomy" id="1651781"/>
    <lineage>
        <taxon>Bacteria</taxon>
        <taxon>Bacillati</taxon>
        <taxon>Actinomycetota</taxon>
        <taxon>Actinomycetes</taxon>
        <taxon>Propionibacteriales</taxon>
        <taxon>Nocardioidaceae</taxon>
        <taxon>Nocardioides</taxon>
    </lineage>
</organism>
<feature type="signal peptide" evidence="1">
    <location>
        <begin position="1"/>
        <end position="31"/>
    </location>
</feature>
<evidence type="ECO:0000256" key="1">
    <source>
        <dbReference type="SAM" id="SignalP"/>
    </source>
</evidence>
<dbReference type="Pfam" id="PF12697">
    <property type="entry name" value="Abhydrolase_6"/>
    <property type="match status" value="1"/>
</dbReference>
<dbReference type="PANTHER" id="PTHR37017:SF11">
    <property type="entry name" value="ESTERASE_LIPASE_THIOESTERASE DOMAIN-CONTAINING PROTEIN"/>
    <property type="match status" value="1"/>
</dbReference>
<dbReference type="SUPFAM" id="SSF53474">
    <property type="entry name" value="alpha/beta-Hydrolases"/>
    <property type="match status" value="1"/>
</dbReference>
<comment type="caution">
    <text evidence="3">The sequence shown here is derived from an EMBL/GenBank/DDBJ whole genome shotgun (WGS) entry which is preliminary data.</text>
</comment>
<dbReference type="InterPro" id="IPR052897">
    <property type="entry name" value="Sec-Metab_Biosynth_Hydrolase"/>
</dbReference>
<accession>A0ABP8WNG7</accession>
<feature type="chain" id="PRO_5045157078" evidence="1">
    <location>
        <begin position="32"/>
        <end position="293"/>
    </location>
</feature>
<keyword evidence="4" id="KW-1185">Reference proteome</keyword>
<sequence>MRSAQRSRPSKMATALATTAGIVALTVPAGGASQASAPGATTTAGAHQAAPRAQSKPTIVLVHGAWADGSSWAAVTAQLHAAGYQVYVAENPLRGVKSDAAYIKSYLSMVPGPIVLVAHSYGGMVITKAARGNKNVKALVYVDAYIPKKGDSVGSLTGAKPGSSLAVADPTTVFTFAPIPQGGGNVDLFVKQDLFPSIFAGGVGHRKAAVLASGQRPLAASALDEPLTTAPAWRSIPSWVLIGSADKVIPPAEQKVMAARAHAHVRRIDAPHLSMVSNPGVVTQLIKRAARHS</sequence>
<dbReference type="InterPro" id="IPR029058">
    <property type="entry name" value="AB_hydrolase_fold"/>
</dbReference>
<dbReference type="InterPro" id="IPR000073">
    <property type="entry name" value="AB_hydrolase_1"/>
</dbReference>
<keyword evidence="3" id="KW-0378">Hydrolase</keyword>
<dbReference type="PANTHER" id="PTHR37017">
    <property type="entry name" value="AB HYDROLASE-1 DOMAIN-CONTAINING PROTEIN-RELATED"/>
    <property type="match status" value="1"/>
</dbReference>
<dbReference type="Proteomes" id="UP001499974">
    <property type="component" value="Unassembled WGS sequence"/>
</dbReference>
<name>A0ABP8WNG7_9ACTN</name>
<reference evidence="4" key="1">
    <citation type="journal article" date="2019" name="Int. J. Syst. Evol. Microbiol.">
        <title>The Global Catalogue of Microorganisms (GCM) 10K type strain sequencing project: providing services to taxonomists for standard genome sequencing and annotation.</title>
        <authorList>
            <consortium name="The Broad Institute Genomics Platform"/>
            <consortium name="The Broad Institute Genome Sequencing Center for Infectious Disease"/>
            <person name="Wu L."/>
            <person name="Ma J."/>
        </authorList>
    </citation>
    <scope>NUCLEOTIDE SEQUENCE [LARGE SCALE GENOMIC DNA]</scope>
    <source>
        <strain evidence="4">JCM 18531</strain>
    </source>
</reference>
<dbReference type="GO" id="GO:0016787">
    <property type="term" value="F:hydrolase activity"/>
    <property type="evidence" value="ECO:0007669"/>
    <property type="project" value="UniProtKB-KW"/>
</dbReference>
<keyword evidence="1" id="KW-0732">Signal</keyword>
<proteinExistence type="predicted"/>